<organism evidence="14 15">
    <name type="scientific">Rarobacter incanus</name>
    <dbReference type="NCBI Taxonomy" id="153494"/>
    <lineage>
        <taxon>Bacteria</taxon>
        <taxon>Bacillati</taxon>
        <taxon>Actinomycetota</taxon>
        <taxon>Actinomycetes</taxon>
        <taxon>Micrococcales</taxon>
        <taxon>Rarobacteraceae</taxon>
        <taxon>Rarobacter</taxon>
    </lineage>
</organism>
<keyword evidence="9" id="KW-0010">Activator</keyword>
<dbReference type="Gene3D" id="2.30.30.90">
    <property type="match status" value="1"/>
</dbReference>
<dbReference type="InterPro" id="IPR038157">
    <property type="entry name" value="FeoA_core_dom"/>
</dbReference>
<keyword evidence="11" id="KW-0464">Manganese</keyword>
<keyword evidence="6" id="KW-0408">Iron</keyword>
<dbReference type="SMART" id="SM00529">
    <property type="entry name" value="HTH_DTXR"/>
    <property type="match status" value="1"/>
</dbReference>
<dbReference type="Proteomes" id="UP000316181">
    <property type="component" value="Unassembled WGS sequence"/>
</dbReference>
<dbReference type="PROSITE" id="PS50944">
    <property type="entry name" value="HTH_DTXR"/>
    <property type="match status" value="1"/>
</dbReference>
<evidence type="ECO:0000256" key="5">
    <source>
        <dbReference type="ARBA" id="ARBA00022491"/>
    </source>
</evidence>
<dbReference type="SUPFAM" id="SSF47979">
    <property type="entry name" value="Iron-dependent repressor protein, dimerization domain"/>
    <property type="match status" value="1"/>
</dbReference>
<evidence type="ECO:0000256" key="7">
    <source>
        <dbReference type="ARBA" id="ARBA00023015"/>
    </source>
</evidence>
<dbReference type="InterPro" id="IPR022689">
    <property type="entry name" value="Iron_dep_repressor"/>
</dbReference>
<evidence type="ECO:0000259" key="13">
    <source>
        <dbReference type="PROSITE" id="PS50944"/>
    </source>
</evidence>
<dbReference type="Pfam" id="PF04023">
    <property type="entry name" value="FeoA"/>
    <property type="match status" value="1"/>
</dbReference>
<evidence type="ECO:0000256" key="9">
    <source>
        <dbReference type="ARBA" id="ARBA00023159"/>
    </source>
</evidence>
<comment type="subcellular location">
    <subcellularLocation>
        <location evidence="1">Cytoplasm</location>
    </subcellularLocation>
</comment>
<protein>
    <recommendedName>
        <fullName evidence="12">Manganese transport regulator</fullName>
    </recommendedName>
</protein>
<comment type="caution">
    <text evidence="14">The sequence shown here is derived from an EMBL/GenBank/DDBJ whole genome shotgun (WGS) entry which is preliminary data.</text>
</comment>
<evidence type="ECO:0000256" key="3">
    <source>
        <dbReference type="ARBA" id="ARBA00011738"/>
    </source>
</evidence>
<evidence type="ECO:0000256" key="11">
    <source>
        <dbReference type="ARBA" id="ARBA00023211"/>
    </source>
</evidence>
<dbReference type="InterPro" id="IPR008988">
    <property type="entry name" value="Transcriptional_repressor_C"/>
</dbReference>
<name>A0A542SRU8_9MICO</name>
<dbReference type="GO" id="GO:0045892">
    <property type="term" value="P:negative regulation of DNA-templated transcription"/>
    <property type="evidence" value="ECO:0007669"/>
    <property type="project" value="TreeGrafter"/>
</dbReference>
<evidence type="ECO:0000256" key="8">
    <source>
        <dbReference type="ARBA" id="ARBA00023125"/>
    </source>
</evidence>
<keyword evidence="8" id="KW-0238">DNA-binding</keyword>
<dbReference type="SUPFAM" id="SSF50037">
    <property type="entry name" value="C-terminal domain of transcriptional repressors"/>
    <property type="match status" value="1"/>
</dbReference>
<proteinExistence type="inferred from homology"/>
<keyword evidence="15" id="KW-1185">Reference proteome</keyword>
<dbReference type="Pfam" id="PF02742">
    <property type="entry name" value="Fe_dep_repr_C"/>
    <property type="match status" value="1"/>
</dbReference>
<accession>A0A542SRU8</accession>
<dbReference type="InterPro" id="IPR022687">
    <property type="entry name" value="HTH_DTXR"/>
</dbReference>
<dbReference type="GO" id="GO:0046914">
    <property type="term" value="F:transition metal ion binding"/>
    <property type="evidence" value="ECO:0007669"/>
    <property type="project" value="InterPro"/>
</dbReference>
<evidence type="ECO:0000313" key="15">
    <source>
        <dbReference type="Proteomes" id="UP000316181"/>
    </source>
</evidence>
<dbReference type="GO" id="GO:0003700">
    <property type="term" value="F:DNA-binding transcription factor activity"/>
    <property type="evidence" value="ECO:0007669"/>
    <property type="project" value="InterPro"/>
</dbReference>
<gene>
    <name evidence="14" type="ORF">FB389_2019</name>
</gene>
<dbReference type="PANTHER" id="PTHR33238:SF11">
    <property type="entry name" value="TRANSCRIPTIONAL REGULATOR MNTR"/>
    <property type="match status" value="1"/>
</dbReference>
<dbReference type="InterPro" id="IPR036421">
    <property type="entry name" value="Fe_dep_repressor_sf"/>
</dbReference>
<dbReference type="GO" id="GO:0003677">
    <property type="term" value="F:DNA binding"/>
    <property type="evidence" value="ECO:0007669"/>
    <property type="project" value="UniProtKB-KW"/>
</dbReference>
<dbReference type="Gene3D" id="1.10.60.10">
    <property type="entry name" value="Iron dependent repressor, metal binding and dimerisation domain"/>
    <property type="match status" value="1"/>
</dbReference>
<dbReference type="EMBL" id="VFNV01000001">
    <property type="protein sequence ID" value="TQK77298.1"/>
    <property type="molecule type" value="Genomic_DNA"/>
</dbReference>
<evidence type="ECO:0000256" key="6">
    <source>
        <dbReference type="ARBA" id="ARBA00023004"/>
    </source>
</evidence>
<sequence>MRRLRAGATRIVYMSVSELSASTQNYLKVVWGLGEWSQDPITARRIAARMGLRLSTVSEAVSKLSAQGLLDHTPYGDVQLTDRGRGFALQMVRRHRLIESFLVETLGYTWDQVHDEAESLEHAVSDFMIERVDDLLGHPRRDPHGDPIPTAAGDIEMPRAQRLSDLTPPLRVVIERISDEDPALLQHFSDNGMVIGTLLRIEPGAPFTDSVMVHVGDAEAVALGATATDALYVSEAK</sequence>
<evidence type="ECO:0000313" key="14">
    <source>
        <dbReference type="EMBL" id="TQK77298.1"/>
    </source>
</evidence>
<keyword evidence="7" id="KW-0805">Transcription regulation</keyword>
<evidence type="ECO:0000256" key="2">
    <source>
        <dbReference type="ARBA" id="ARBA00007871"/>
    </source>
</evidence>
<dbReference type="SMART" id="SM00899">
    <property type="entry name" value="FeoA"/>
    <property type="match status" value="1"/>
</dbReference>
<comment type="similarity">
    <text evidence="2">Belongs to the DtxR/MntR family.</text>
</comment>
<dbReference type="Pfam" id="PF01325">
    <property type="entry name" value="Fe_dep_repress"/>
    <property type="match status" value="1"/>
</dbReference>
<keyword evidence="10" id="KW-0804">Transcription</keyword>
<evidence type="ECO:0000256" key="10">
    <source>
        <dbReference type="ARBA" id="ARBA00023163"/>
    </source>
</evidence>
<dbReference type="InterPro" id="IPR036388">
    <property type="entry name" value="WH-like_DNA-bd_sf"/>
</dbReference>
<dbReference type="AlphaFoldDB" id="A0A542SRU8"/>
<evidence type="ECO:0000256" key="12">
    <source>
        <dbReference type="ARBA" id="ARBA00032593"/>
    </source>
</evidence>
<evidence type="ECO:0000256" key="4">
    <source>
        <dbReference type="ARBA" id="ARBA00022490"/>
    </source>
</evidence>
<dbReference type="FunFam" id="1.10.60.10:FF:000004">
    <property type="entry name" value="DtxR family transcriptional regulator"/>
    <property type="match status" value="1"/>
</dbReference>
<reference evidence="14 15" key="1">
    <citation type="submission" date="2019-06" db="EMBL/GenBank/DDBJ databases">
        <title>Sequencing the genomes of 1000 actinobacteria strains.</title>
        <authorList>
            <person name="Klenk H.-P."/>
        </authorList>
    </citation>
    <scope>NUCLEOTIDE SEQUENCE [LARGE SCALE GENOMIC DNA]</scope>
    <source>
        <strain evidence="14 15">DSM 10596</strain>
    </source>
</reference>
<feature type="domain" description="HTH dtxR-type" evidence="13">
    <location>
        <begin position="19"/>
        <end position="81"/>
    </location>
</feature>
<dbReference type="Gene3D" id="1.10.10.10">
    <property type="entry name" value="Winged helix-like DNA-binding domain superfamily/Winged helix DNA-binding domain"/>
    <property type="match status" value="1"/>
</dbReference>
<dbReference type="GO" id="GO:0046983">
    <property type="term" value="F:protein dimerization activity"/>
    <property type="evidence" value="ECO:0007669"/>
    <property type="project" value="InterPro"/>
</dbReference>
<keyword evidence="5" id="KW-0678">Repressor</keyword>
<dbReference type="PANTHER" id="PTHR33238">
    <property type="entry name" value="IRON (METAL) DEPENDENT REPRESSOR, DTXR FAMILY"/>
    <property type="match status" value="1"/>
</dbReference>
<dbReference type="InterPro" id="IPR001367">
    <property type="entry name" value="Fe_dep_repressor"/>
</dbReference>
<dbReference type="InterPro" id="IPR036390">
    <property type="entry name" value="WH_DNA-bd_sf"/>
</dbReference>
<dbReference type="GO" id="GO:0005737">
    <property type="term" value="C:cytoplasm"/>
    <property type="evidence" value="ECO:0007669"/>
    <property type="project" value="UniProtKB-SubCell"/>
</dbReference>
<keyword evidence="4" id="KW-0963">Cytoplasm</keyword>
<dbReference type="InterPro" id="IPR050536">
    <property type="entry name" value="DtxR_MntR_Metal-Reg"/>
</dbReference>
<evidence type="ECO:0000256" key="1">
    <source>
        <dbReference type="ARBA" id="ARBA00004496"/>
    </source>
</evidence>
<dbReference type="SUPFAM" id="SSF46785">
    <property type="entry name" value="Winged helix' DNA-binding domain"/>
    <property type="match status" value="1"/>
</dbReference>
<dbReference type="InterPro" id="IPR007167">
    <property type="entry name" value="Fe-transptr_FeoA-like"/>
</dbReference>
<comment type="subunit">
    <text evidence="3">Homodimer.</text>
</comment>